<dbReference type="InterPro" id="IPR050109">
    <property type="entry name" value="HTH-type_TetR-like_transc_reg"/>
</dbReference>
<dbReference type="Pfam" id="PF00440">
    <property type="entry name" value="TetR_N"/>
    <property type="match status" value="1"/>
</dbReference>
<feature type="DNA-binding region" description="H-T-H motif" evidence="4">
    <location>
        <begin position="44"/>
        <end position="63"/>
    </location>
</feature>
<name>A0A7X6RQZ4_9ACTN</name>
<dbReference type="GO" id="GO:0003700">
    <property type="term" value="F:DNA-binding transcription factor activity"/>
    <property type="evidence" value="ECO:0007669"/>
    <property type="project" value="TreeGrafter"/>
</dbReference>
<evidence type="ECO:0000313" key="7">
    <source>
        <dbReference type="Proteomes" id="UP000553209"/>
    </source>
</evidence>
<dbReference type="InterPro" id="IPR009057">
    <property type="entry name" value="Homeodomain-like_sf"/>
</dbReference>
<evidence type="ECO:0000259" key="5">
    <source>
        <dbReference type="PROSITE" id="PS50977"/>
    </source>
</evidence>
<keyword evidence="2 4" id="KW-0238">DNA-binding</keyword>
<dbReference type="Proteomes" id="UP000553209">
    <property type="component" value="Unassembled WGS sequence"/>
</dbReference>
<dbReference type="Pfam" id="PF21597">
    <property type="entry name" value="TetR_C_43"/>
    <property type="match status" value="1"/>
</dbReference>
<evidence type="ECO:0000313" key="6">
    <source>
        <dbReference type="EMBL" id="NKY98752.1"/>
    </source>
</evidence>
<protein>
    <submittedName>
        <fullName evidence="6">TetR/AcrR family transcriptional regulator</fullName>
    </submittedName>
</protein>
<organism evidence="6 7">
    <name type="scientific">Nocardiopsis alborubida</name>
    <dbReference type="NCBI Taxonomy" id="146802"/>
    <lineage>
        <taxon>Bacteria</taxon>
        <taxon>Bacillati</taxon>
        <taxon>Actinomycetota</taxon>
        <taxon>Actinomycetes</taxon>
        <taxon>Streptosporangiales</taxon>
        <taxon>Nocardiopsidaceae</taxon>
        <taxon>Nocardiopsis</taxon>
    </lineage>
</organism>
<proteinExistence type="predicted"/>
<reference evidence="6 7" key="1">
    <citation type="submission" date="2020-04" db="EMBL/GenBank/DDBJ databases">
        <title>MicrobeNet Type strains.</title>
        <authorList>
            <person name="Nicholson A.C."/>
        </authorList>
    </citation>
    <scope>NUCLEOTIDE SEQUENCE [LARGE SCALE GENOMIC DNA]</scope>
    <source>
        <strain evidence="6 7">ATCC 23612</strain>
    </source>
</reference>
<evidence type="ECO:0000256" key="4">
    <source>
        <dbReference type="PROSITE-ProRule" id="PRU00335"/>
    </source>
</evidence>
<dbReference type="GO" id="GO:0000976">
    <property type="term" value="F:transcription cis-regulatory region binding"/>
    <property type="evidence" value="ECO:0007669"/>
    <property type="project" value="TreeGrafter"/>
</dbReference>
<evidence type="ECO:0000256" key="1">
    <source>
        <dbReference type="ARBA" id="ARBA00023015"/>
    </source>
</evidence>
<keyword evidence="7" id="KW-1185">Reference proteome</keyword>
<keyword evidence="1" id="KW-0805">Transcription regulation</keyword>
<dbReference type="SUPFAM" id="SSF48498">
    <property type="entry name" value="Tetracyclin repressor-like, C-terminal domain"/>
    <property type="match status" value="1"/>
</dbReference>
<gene>
    <name evidence="6" type="ORF">HGB44_13945</name>
</gene>
<dbReference type="InterPro" id="IPR001647">
    <property type="entry name" value="HTH_TetR"/>
</dbReference>
<dbReference type="AlphaFoldDB" id="A0A7X6RQZ4"/>
<dbReference type="PROSITE" id="PS50977">
    <property type="entry name" value="HTH_TETR_2"/>
    <property type="match status" value="1"/>
</dbReference>
<dbReference type="SUPFAM" id="SSF46689">
    <property type="entry name" value="Homeodomain-like"/>
    <property type="match status" value="1"/>
</dbReference>
<dbReference type="Gene3D" id="1.10.357.10">
    <property type="entry name" value="Tetracycline Repressor, domain 2"/>
    <property type="match status" value="1"/>
</dbReference>
<dbReference type="RefSeq" id="WP_061078687.1">
    <property type="nucleotide sequence ID" value="NZ_JAAXPG010000012.1"/>
</dbReference>
<dbReference type="PANTHER" id="PTHR30055:SF234">
    <property type="entry name" value="HTH-TYPE TRANSCRIPTIONAL REGULATOR BETI"/>
    <property type="match status" value="1"/>
</dbReference>
<dbReference type="EMBL" id="JAAXPG010000012">
    <property type="protein sequence ID" value="NKY98752.1"/>
    <property type="molecule type" value="Genomic_DNA"/>
</dbReference>
<dbReference type="PANTHER" id="PTHR30055">
    <property type="entry name" value="HTH-TYPE TRANSCRIPTIONAL REGULATOR RUTR"/>
    <property type="match status" value="1"/>
</dbReference>
<feature type="domain" description="HTH tetR-type" evidence="5">
    <location>
        <begin position="22"/>
        <end position="81"/>
    </location>
</feature>
<keyword evidence="3" id="KW-0804">Transcription</keyword>
<dbReference type="PRINTS" id="PR00455">
    <property type="entry name" value="HTHTETR"/>
</dbReference>
<dbReference type="InterPro" id="IPR036271">
    <property type="entry name" value="Tet_transcr_reg_TetR-rel_C_sf"/>
</dbReference>
<evidence type="ECO:0000256" key="2">
    <source>
        <dbReference type="ARBA" id="ARBA00023125"/>
    </source>
</evidence>
<dbReference type="InterPro" id="IPR049445">
    <property type="entry name" value="TetR_SbtR-like_C"/>
</dbReference>
<sequence length="221" mass="23770">MPARTPRTAPGDDAPGLRADALHNRHRIVEAARAAFSERGIDVPMSAIARRAGVGIATLYRRFPTRESLVTEVFADQLEDCASHVDDALADPDPWRGFCTAVERVCAMQAADRGFTGAFLSAFPGAIPFEEKRERAERGLTELIRRAKAAGRLRPDFALEDLTLLLLANCGAASGPPEEAAASSRRLVAYLLQSFESKGEPRPLPAVPRIGLGQIPDLATG</sequence>
<evidence type="ECO:0000256" key="3">
    <source>
        <dbReference type="ARBA" id="ARBA00023163"/>
    </source>
</evidence>
<comment type="caution">
    <text evidence="6">The sequence shown here is derived from an EMBL/GenBank/DDBJ whole genome shotgun (WGS) entry which is preliminary data.</text>
</comment>
<accession>A0A7X6RQZ4</accession>